<evidence type="ECO:0000313" key="5">
    <source>
        <dbReference type="Proteomes" id="UP000315369"/>
    </source>
</evidence>
<sequence length="541" mass="57361">MRANALLLAVALLAAGCASVSRAPGRSGTLSFASQGTRVELPAESPRLTAPRVAASSSDEDARLRHRRDFRDGSASGASSSTGTFVGGSMGRPPSKEDAWEKLLTDAGLEDRDERPVAGSSLTPAQAARLLEALLSRDVTLGQFPARVAVGFMLREVLDTGEVSRAELVQRVERFNHLAVLRPDGCLAWVRSGRTQQRVAPVEWKDGTFRAHGFELGRFYNGRTGVFRLLDDELREVNGFAIADVHDDADVISRTLDGAEEAFVGLALAVGQFFSTSPADNLAALRHMPAAVAALLASSPEYMERFQYMTRGEQIQSVSKLVTNIIATWGTVSSATRTLQGASLATAEVPVLSLSAQGALAMERVAVPVGRAAAVLSGGPGAAIILQRASTAAKQGGPAKGPGQWGPSGEKGASARARAYQEQISGRSYDDAYWVGGVGRKSGGTKFDGFEDGVLLEAKGPGYAEFFEADLAPKDWFRASGKAQDLVDQALRQIGKVKGKGIPIEWHIAEKHAADAIRKLLSGRGVREIAVIHTPARVLVP</sequence>
<dbReference type="InterPro" id="IPR028904">
    <property type="entry name" value="Tox-REase-5_dom"/>
</dbReference>
<dbReference type="EMBL" id="VIFM01000029">
    <property type="protein sequence ID" value="TQF16129.1"/>
    <property type="molecule type" value="Genomic_DNA"/>
</dbReference>
<comment type="caution">
    <text evidence="4">The sequence shown here is derived from an EMBL/GenBank/DDBJ whole genome shotgun (WGS) entry which is preliminary data.</text>
</comment>
<accession>A0A540X4I5</accession>
<evidence type="ECO:0000256" key="2">
    <source>
        <dbReference type="SAM" id="SignalP"/>
    </source>
</evidence>
<name>A0A540X4I5_9BACT</name>
<keyword evidence="5" id="KW-1185">Reference proteome</keyword>
<feature type="compositionally biased region" description="Low complexity" evidence="1">
    <location>
        <begin position="73"/>
        <end position="84"/>
    </location>
</feature>
<reference evidence="4 5" key="1">
    <citation type="submission" date="2019-06" db="EMBL/GenBank/DDBJ databases">
        <authorList>
            <person name="Livingstone P."/>
            <person name="Whitworth D."/>
        </authorList>
    </citation>
    <scope>NUCLEOTIDE SEQUENCE [LARGE SCALE GENOMIC DNA]</scope>
    <source>
        <strain evidence="4 5">AM401</strain>
    </source>
</reference>
<feature type="region of interest" description="Disordered" evidence="1">
    <location>
        <begin position="393"/>
        <end position="416"/>
    </location>
</feature>
<dbReference type="PROSITE" id="PS51257">
    <property type="entry name" value="PROKAR_LIPOPROTEIN"/>
    <property type="match status" value="1"/>
</dbReference>
<keyword evidence="2" id="KW-0732">Signal</keyword>
<feature type="domain" description="Tox-REase-5" evidence="3">
    <location>
        <begin position="418"/>
        <end position="510"/>
    </location>
</feature>
<proteinExistence type="predicted"/>
<feature type="signal peptide" evidence="2">
    <location>
        <begin position="1"/>
        <end position="23"/>
    </location>
</feature>
<evidence type="ECO:0000256" key="1">
    <source>
        <dbReference type="SAM" id="MobiDB-lite"/>
    </source>
</evidence>
<dbReference type="Pfam" id="PF15648">
    <property type="entry name" value="Tox-REase-5"/>
    <property type="match status" value="1"/>
</dbReference>
<feature type="region of interest" description="Disordered" evidence="1">
    <location>
        <begin position="41"/>
        <end position="96"/>
    </location>
</feature>
<dbReference type="OrthoDB" id="4235956at2"/>
<evidence type="ECO:0000313" key="4">
    <source>
        <dbReference type="EMBL" id="TQF16129.1"/>
    </source>
</evidence>
<organism evidence="4 5">
    <name type="scientific">Myxococcus llanfairpwllgwyngyllgogerychwyrndrobwllllantysiliogogogochensis</name>
    <dbReference type="NCBI Taxonomy" id="2590453"/>
    <lineage>
        <taxon>Bacteria</taxon>
        <taxon>Pseudomonadati</taxon>
        <taxon>Myxococcota</taxon>
        <taxon>Myxococcia</taxon>
        <taxon>Myxococcales</taxon>
        <taxon>Cystobacterineae</taxon>
        <taxon>Myxococcaceae</taxon>
        <taxon>Myxococcus</taxon>
    </lineage>
</organism>
<dbReference type="Proteomes" id="UP000315369">
    <property type="component" value="Unassembled WGS sequence"/>
</dbReference>
<feature type="chain" id="PRO_5022124514" description="Tox-REase-5 domain-containing protein" evidence="2">
    <location>
        <begin position="24"/>
        <end position="541"/>
    </location>
</feature>
<dbReference type="AlphaFoldDB" id="A0A540X4I5"/>
<protein>
    <recommendedName>
        <fullName evidence="3">Tox-REase-5 domain-containing protein</fullName>
    </recommendedName>
</protein>
<gene>
    <name evidence="4" type="ORF">FJV41_10090</name>
</gene>
<evidence type="ECO:0000259" key="3">
    <source>
        <dbReference type="Pfam" id="PF15648"/>
    </source>
</evidence>